<organism evidence="1">
    <name type="scientific">Podoviridae sp. ctuch15</name>
    <dbReference type="NCBI Taxonomy" id="2827752"/>
    <lineage>
        <taxon>Viruses</taxon>
        <taxon>Duplodnaviria</taxon>
        <taxon>Heunggongvirae</taxon>
        <taxon>Uroviricota</taxon>
        <taxon>Caudoviricetes</taxon>
    </lineage>
</organism>
<protein>
    <submittedName>
        <fullName evidence="1">Uncharacterized protein</fullName>
    </submittedName>
</protein>
<name>A0A8S5T3D6_9CAUD</name>
<sequence length="93" mass="10360">MFYLIKDNKVQSMCMNKEPLIGLDGEILEGDALDPSTVAIKDGKVIQKIDIPETEPEEEVKLDAVTVLEAIVDIQEEVMNNSLALESLKNKEE</sequence>
<evidence type="ECO:0000313" key="1">
    <source>
        <dbReference type="EMBL" id="DAF57290.1"/>
    </source>
</evidence>
<accession>A0A8S5T3D6</accession>
<reference evidence="1" key="1">
    <citation type="journal article" date="2021" name="Proc. Natl. Acad. Sci. U.S.A.">
        <title>A Catalog of Tens of Thousands of Viruses from Human Metagenomes Reveals Hidden Associations with Chronic Diseases.</title>
        <authorList>
            <person name="Tisza M.J."/>
            <person name="Buck C.B."/>
        </authorList>
    </citation>
    <scope>NUCLEOTIDE SEQUENCE</scope>
    <source>
        <strain evidence="1">Ctuch15</strain>
    </source>
</reference>
<proteinExistence type="predicted"/>
<dbReference type="EMBL" id="BK032731">
    <property type="protein sequence ID" value="DAF57290.1"/>
    <property type="molecule type" value="Genomic_DNA"/>
</dbReference>